<evidence type="ECO:0000256" key="3">
    <source>
        <dbReference type="ARBA" id="ARBA00022723"/>
    </source>
</evidence>
<keyword evidence="4" id="KW-0809">Transit peptide</keyword>
<dbReference type="GO" id="GO:0046872">
    <property type="term" value="F:metal ion binding"/>
    <property type="evidence" value="ECO:0007669"/>
    <property type="project" value="UniProtKB-KW"/>
</dbReference>
<dbReference type="GO" id="GO:0050313">
    <property type="term" value="F:sulfur dioxygenase activity"/>
    <property type="evidence" value="ECO:0007669"/>
    <property type="project" value="InterPro"/>
</dbReference>
<evidence type="ECO:0000256" key="2">
    <source>
        <dbReference type="ARBA" id="ARBA00006759"/>
    </source>
</evidence>
<dbReference type="SUPFAM" id="SSF56281">
    <property type="entry name" value="Metallo-hydrolase/oxidoreductase"/>
    <property type="match status" value="1"/>
</dbReference>
<dbReference type="STRING" id="1218599.LEP1GSC195_0462"/>
<evidence type="ECO:0000256" key="5">
    <source>
        <dbReference type="ARBA" id="ARBA00022964"/>
    </source>
</evidence>
<feature type="domain" description="Metallo-beta-lactamase" evidence="9">
    <location>
        <begin position="31"/>
        <end position="191"/>
    </location>
</feature>
<comment type="caution">
    <text evidence="10">The sequence shown here is derived from an EMBL/GenBank/DDBJ whole genome shotgun (WGS) entry which is preliminary data.</text>
</comment>
<dbReference type="PANTHER" id="PTHR43084">
    <property type="entry name" value="PERSULFIDE DIOXYGENASE ETHE1"/>
    <property type="match status" value="1"/>
</dbReference>
<proteinExistence type="inferred from homology"/>
<evidence type="ECO:0000256" key="6">
    <source>
        <dbReference type="ARBA" id="ARBA00022990"/>
    </source>
</evidence>
<keyword evidence="6" id="KW-0007">Acetylation</keyword>
<evidence type="ECO:0000313" key="10">
    <source>
        <dbReference type="EMBL" id="EOQ98439.1"/>
    </source>
</evidence>
<dbReference type="InterPro" id="IPR051682">
    <property type="entry name" value="Mito_Persulfide_Diox"/>
</dbReference>
<dbReference type="EMBL" id="AOGZ02000001">
    <property type="protein sequence ID" value="EOQ98439.1"/>
    <property type="molecule type" value="Genomic_DNA"/>
</dbReference>
<dbReference type="InterPro" id="IPR044528">
    <property type="entry name" value="POD-like_MBL-fold"/>
</dbReference>
<reference evidence="10" key="1">
    <citation type="submission" date="2013-04" db="EMBL/GenBank/DDBJ databases">
        <authorList>
            <person name="Harkins D.M."/>
            <person name="Durkin A.S."/>
            <person name="Brinkac L.M."/>
            <person name="Haft D.H."/>
            <person name="Selengut J.D."/>
            <person name="Sanka R."/>
            <person name="DePew J."/>
            <person name="Purushe J."/>
            <person name="Galloway R.L."/>
            <person name="Vinetz J.M."/>
            <person name="Sutton G.G."/>
            <person name="Nierman W.C."/>
            <person name="Fouts D.E."/>
        </authorList>
    </citation>
    <scope>NUCLEOTIDE SEQUENCE [LARGE SCALE GENOMIC DNA]</scope>
    <source>
        <strain evidence="10">CDC</strain>
    </source>
</reference>
<evidence type="ECO:0000256" key="7">
    <source>
        <dbReference type="ARBA" id="ARBA00023002"/>
    </source>
</evidence>
<dbReference type="GO" id="GO:0006749">
    <property type="term" value="P:glutathione metabolic process"/>
    <property type="evidence" value="ECO:0007669"/>
    <property type="project" value="InterPro"/>
</dbReference>
<dbReference type="FunFam" id="3.60.15.10:FF:000013">
    <property type="entry name" value="Persulfide dioxygenase ETHE1, mitochondrial"/>
    <property type="match status" value="1"/>
</dbReference>
<dbReference type="InterPro" id="IPR036866">
    <property type="entry name" value="RibonucZ/Hydroxyglut_hydro"/>
</dbReference>
<dbReference type="Proteomes" id="UP000013984">
    <property type="component" value="Unassembled WGS sequence"/>
</dbReference>
<dbReference type="InterPro" id="IPR001279">
    <property type="entry name" value="Metallo-B-lactamas"/>
</dbReference>
<dbReference type="PANTHER" id="PTHR43084:SF1">
    <property type="entry name" value="PERSULFIDE DIOXYGENASE ETHE1, MITOCHONDRIAL"/>
    <property type="match status" value="1"/>
</dbReference>
<evidence type="ECO:0000259" key="9">
    <source>
        <dbReference type="SMART" id="SM00849"/>
    </source>
</evidence>
<evidence type="ECO:0000313" key="11">
    <source>
        <dbReference type="Proteomes" id="UP000013984"/>
    </source>
</evidence>
<keyword evidence="5" id="KW-0223">Dioxygenase</keyword>
<organism evidence="10 11">
    <name type="scientific">Leptospira wolbachii serovar Codice str. CDC</name>
    <dbReference type="NCBI Taxonomy" id="1218599"/>
    <lineage>
        <taxon>Bacteria</taxon>
        <taxon>Pseudomonadati</taxon>
        <taxon>Spirochaetota</taxon>
        <taxon>Spirochaetia</taxon>
        <taxon>Leptospirales</taxon>
        <taxon>Leptospiraceae</taxon>
        <taxon>Leptospira</taxon>
    </lineage>
</organism>
<dbReference type="GO" id="GO:0070813">
    <property type="term" value="P:hydrogen sulfide metabolic process"/>
    <property type="evidence" value="ECO:0007669"/>
    <property type="project" value="TreeGrafter"/>
</dbReference>
<comment type="similarity">
    <text evidence="2">Belongs to the metallo-beta-lactamase superfamily. Glyoxalase II family.</text>
</comment>
<keyword evidence="8" id="KW-0408">Iron</keyword>
<name>R9A8S2_9LEPT</name>
<protein>
    <submittedName>
        <fullName evidence="10">Metallo-beta-lactamase domain protein</fullName>
    </submittedName>
</protein>
<dbReference type="Pfam" id="PF00753">
    <property type="entry name" value="Lactamase_B"/>
    <property type="match status" value="1"/>
</dbReference>
<dbReference type="Gene3D" id="3.60.15.10">
    <property type="entry name" value="Ribonuclease Z/Hydroxyacylglutathione hydrolase-like"/>
    <property type="match status" value="1"/>
</dbReference>
<keyword evidence="3" id="KW-0479">Metal-binding</keyword>
<dbReference type="CDD" id="cd07724">
    <property type="entry name" value="POD-like_MBL-fold"/>
    <property type="match status" value="1"/>
</dbReference>
<keyword evidence="11" id="KW-1185">Reference proteome</keyword>
<accession>R9A8S2</accession>
<evidence type="ECO:0000256" key="1">
    <source>
        <dbReference type="ARBA" id="ARBA00001954"/>
    </source>
</evidence>
<comment type="cofactor">
    <cofactor evidence="1">
        <name>Fe(2+)</name>
        <dbReference type="ChEBI" id="CHEBI:29033"/>
    </cofactor>
</comment>
<evidence type="ECO:0000256" key="8">
    <source>
        <dbReference type="ARBA" id="ARBA00023004"/>
    </source>
</evidence>
<keyword evidence="7" id="KW-0560">Oxidoreductase</keyword>
<sequence>MDSSKQEKHSYMITNPKDNMEIRPLYDLESGTWTYLILDKISKQSVLIDPVLERLDRDLNYLQELGYTLSLTIDTHMHADHITSAGDLRDKTQCESYASEHSGATCASKFLKDGDLFAIGNLKFHVIHTPGHTPCSISLLLNNQYLFSGDALFVRGCGRTDFQGGSAEALYKSITEKLFSLPDDTIVLPGHDYKGFLSTTIGEEKKWNPRITGKSLEEFKEIMDNLNLPEPKKIHEAVPANRACGKVS</sequence>
<evidence type="ECO:0000256" key="4">
    <source>
        <dbReference type="ARBA" id="ARBA00022946"/>
    </source>
</evidence>
<gene>
    <name evidence="10" type="ORF">LEP1GSC195_0462</name>
</gene>
<dbReference type="AlphaFoldDB" id="R9A8S2"/>
<dbReference type="SMART" id="SM00849">
    <property type="entry name" value="Lactamase_B"/>
    <property type="match status" value="1"/>
</dbReference>